<feature type="domain" description="Glycosyl-hydrolase 97 C-terminal oligomerisation" evidence="4">
    <location>
        <begin position="589"/>
        <end position="689"/>
    </location>
</feature>
<dbReference type="Pfam" id="PF14508">
    <property type="entry name" value="GH97_N"/>
    <property type="match status" value="1"/>
</dbReference>
<dbReference type="InterPro" id="IPR017853">
    <property type="entry name" value="GH"/>
</dbReference>
<dbReference type="EMBL" id="QKZL01000037">
    <property type="protein sequence ID" value="PZX10944.1"/>
    <property type="molecule type" value="Genomic_DNA"/>
</dbReference>
<sequence>MSLICKMPAATSAVPKIGCVVALAAFTAMPGWAQERFEVRSPGGVVTVTLEVQNGTPTYSVTRLGAEILEPSALGVRFAEGPSFDGGLSLTGTETASFDETWEQVWGEKRNIRNHYNELRATFETEGETTRSMDVVFRVYDDGFGLRYEWPEQDTLGAFEIADELTTFDMAGDPIAWWIPAYGRTHYEYLWRDEPLSALDGNQAVHTPLTMETGDGLYLSIHEAALVDYSSMSLLPMGDGVLKADLAPWGGNDGFTLVRGEAPLVSPWRTMQIADTPGGLIESYQILNLNEPNALEDRSWIEPAKYIGIWWNMHLGDWSWGTGPNHGATTEHAKTYIDFAAEHDLPNVLIEGWNTGWTGRWWGDGVNMNFTEATEDFDLEEVMAYAAERGVNIVGHHETGGAVPNYEAQLEDALALYARHGVPSVKQGYVDFGQGIEHDDAGGVNRGEWHYGQYMVEHDALAREAFARAQIAMNPHEPVKDTGLRRTYPHVMTREGARGQEYNSPGGGGNPVDYTTVLPFTRMLSGPMDFTPGIFDLGPDKAHHTPSTLANQLALYVVIYSPLQMATDLPEHYEANLDAFQFIKDVAVDWDDTRVLNGRIGDYVTIARKERDGEDWYIGSITDEIGRSFEVPLSFLEADREYVAEIYRDGPDADWKTTPLDIEITEALVDASTVMELRLAPGGGQAIRFRPASEEEYETMDEYAPE</sequence>
<reference evidence="5 6" key="1">
    <citation type="submission" date="2018-06" db="EMBL/GenBank/DDBJ databases">
        <title>Genomic Encyclopedia of Archaeal and Bacterial Type Strains, Phase II (KMG-II): from individual species to whole genera.</title>
        <authorList>
            <person name="Goeker M."/>
        </authorList>
    </citation>
    <scope>NUCLEOTIDE SEQUENCE [LARGE SCALE GENOMIC DNA]</scope>
    <source>
        <strain evidence="5 6">DSM 22009</strain>
    </source>
</reference>
<evidence type="ECO:0000256" key="1">
    <source>
        <dbReference type="SAM" id="SignalP"/>
    </source>
</evidence>
<evidence type="ECO:0000313" key="6">
    <source>
        <dbReference type="Proteomes" id="UP000248916"/>
    </source>
</evidence>
<comment type="caution">
    <text evidence="5">The sequence shown here is derived from an EMBL/GenBank/DDBJ whole genome shotgun (WGS) entry which is preliminary data.</text>
</comment>
<dbReference type="InterPro" id="IPR013785">
    <property type="entry name" value="Aldolase_TIM"/>
</dbReference>
<keyword evidence="1" id="KW-0732">Signal</keyword>
<dbReference type="Pfam" id="PF14509">
    <property type="entry name" value="GH97_C"/>
    <property type="match status" value="1"/>
</dbReference>
<feature type="domain" description="Glycosyl-hydrolase 97 catalytic" evidence="2">
    <location>
        <begin position="310"/>
        <end position="497"/>
    </location>
</feature>
<evidence type="ECO:0000259" key="2">
    <source>
        <dbReference type="Pfam" id="PF10566"/>
    </source>
</evidence>
<protein>
    <submittedName>
        <fullName evidence="5">Alpha-glucosidase</fullName>
    </submittedName>
</protein>
<dbReference type="SUPFAM" id="SSF51445">
    <property type="entry name" value="(Trans)glycosidases"/>
    <property type="match status" value="1"/>
</dbReference>
<proteinExistence type="predicted"/>
<dbReference type="InterPro" id="IPR052720">
    <property type="entry name" value="Glycosyl_hydrolase_97"/>
</dbReference>
<gene>
    <name evidence="5" type="ORF">LX81_04071</name>
</gene>
<evidence type="ECO:0000313" key="5">
    <source>
        <dbReference type="EMBL" id="PZX10944.1"/>
    </source>
</evidence>
<keyword evidence="6" id="KW-1185">Reference proteome</keyword>
<dbReference type="InterPro" id="IPR029483">
    <property type="entry name" value="GH97_C"/>
</dbReference>
<dbReference type="GO" id="GO:0030246">
    <property type="term" value="F:carbohydrate binding"/>
    <property type="evidence" value="ECO:0007669"/>
    <property type="project" value="InterPro"/>
</dbReference>
<evidence type="ECO:0000259" key="3">
    <source>
        <dbReference type="Pfam" id="PF14508"/>
    </source>
</evidence>
<dbReference type="Proteomes" id="UP000248916">
    <property type="component" value="Unassembled WGS sequence"/>
</dbReference>
<dbReference type="Pfam" id="PF10566">
    <property type="entry name" value="Glyco_hydro_97"/>
    <property type="match status" value="1"/>
</dbReference>
<evidence type="ECO:0000259" key="4">
    <source>
        <dbReference type="Pfam" id="PF14509"/>
    </source>
</evidence>
<feature type="signal peptide" evidence="1">
    <location>
        <begin position="1"/>
        <end position="33"/>
    </location>
</feature>
<dbReference type="Gene3D" id="2.70.98.10">
    <property type="match status" value="1"/>
</dbReference>
<name>A0A2W7N249_9RHOB</name>
<dbReference type="RefSeq" id="WP_211322842.1">
    <property type="nucleotide sequence ID" value="NZ_QKZL01000037.1"/>
</dbReference>
<dbReference type="PANTHER" id="PTHR35803:SF1">
    <property type="entry name" value="GLUCAN 1,4-ALPHA-GLUCOSIDASE SUSB"/>
    <property type="match status" value="1"/>
</dbReference>
<dbReference type="AlphaFoldDB" id="A0A2W7N249"/>
<dbReference type="InterPro" id="IPR019563">
    <property type="entry name" value="GH97_catalytic"/>
</dbReference>
<dbReference type="InterPro" id="IPR014718">
    <property type="entry name" value="GH-type_carb-bd"/>
</dbReference>
<feature type="chain" id="PRO_5016160111" evidence="1">
    <location>
        <begin position="34"/>
        <end position="706"/>
    </location>
</feature>
<organism evidence="5 6">
    <name type="scientific">Palleronia aestuarii</name>
    <dbReference type="NCBI Taxonomy" id="568105"/>
    <lineage>
        <taxon>Bacteria</taxon>
        <taxon>Pseudomonadati</taxon>
        <taxon>Pseudomonadota</taxon>
        <taxon>Alphaproteobacteria</taxon>
        <taxon>Rhodobacterales</taxon>
        <taxon>Roseobacteraceae</taxon>
        <taxon>Palleronia</taxon>
    </lineage>
</organism>
<dbReference type="InterPro" id="IPR029486">
    <property type="entry name" value="GH97_N"/>
</dbReference>
<accession>A0A2W7N249</accession>
<dbReference type="Gene3D" id="3.20.20.70">
    <property type="entry name" value="Aldolase class I"/>
    <property type="match status" value="1"/>
</dbReference>
<dbReference type="PANTHER" id="PTHR35803">
    <property type="entry name" value="GLUCAN 1,4-ALPHA-GLUCOSIDASE SUSB-RELATED"/>
    <property type="match status" value="1"/>
</dbReference>
<feature type="domain" description="Glycosyl-hydrolase 97 N-terminal" evidence="3">
    <location>
        <begin position="39"/>
        <end position="292"/>
    </location>
</feature>